<dbReference type="Gene3D" id="1.10.10.10">
    <property type="entry name" value="Winged helix-like DNA-binding domain superfamily/Winged helix DNA-binding domain"/>
    <property type="match status" value="1"/>
</dbReference>
<evidence type="ECO:0000313" key="6">
    <source>
        <dbReference type="Proteomes" id="UP000499080"/>
    </source>
</evidence>
<sequence>MARGRATDLALRNKIKQQHQNGISQLQIGRTFRLAQSTVCTIIKRFTTTGNSRPGKSPGRKLTLADRENKRRRVSWAKSYLSWTPFQWEKVLWIDESIFEVSYGNIGRKVIRKKYEANDPSCYKGVVHKASSMIVWGCLAANVIGNLHFCTGTIKAPDSIRVLDVNLRPSVHRLFGRKRYLFQQDNPRPHRAKITRTKYVPVLEWPAASPDLSPIENIWRILKRNMAQRRPRNIQQLQDYLRQEWEKISTDTLNRLVSFMPERLAAVIRRKGDVISW</sequence>
<dbReference type="GO" id="GO:0005634">
    <property type="term" value="C:nucleus"/>
    <property type="evidence" value="ECO:0007669"/>
    <property type="project" value="UniProtKB-SubCell"/>
</dbReference>
<dbReference type="Proteomes" id="UP000499080">
    <property type="component" value="Unassembled WGS sequence"/>
</dbReference>
<dbReference type="Pfam" id="PF13358">
    <property type="entry name" value="DDE_3"/>
    <property type="match status" value="1"/>
</dbReference>
<evidence type="ECO:0000259" key="3">
    <source>
        <dbReference type="Pfam" id="PF00292"/>
    </source>
</evidence>
<dbReference type="PANTHER" id="PTHR23022">
    <property type="entry name" value="TRANSPOSABLE ELEMENT-RELATED"/>
    <property type="match status" value="1"/>
</dbReference>
<gene>
    <name evidence="5" type="primary">TCB1_612</name>
    <name evidence="5" type="ORF">AVEN_205012_1</name>
</gene>
<dbReference type="InterPro" id="IPR036397">
    <property type="entry name" value="RNaseH_sf"/>
</dbReference>
<dbReference type="SUPFAM" id="SSF46689">
    <property type="entry name" value="Homeodomain-like"/>
    <property type="match status" value="1"/>
</dbReference>
<dbReference type="InterPro" id="IPR009057">
    <property type="entry name" value="Homeodomain-like_sf"/>
</dbReference>
<evidence type="ECO:0000313" key="5">
    <source>
        <dbReference type="EMBL" id="GBO15293.1"/>
    </source>
</evidence>
<keyword evidence="6" id="KW-1185">Reference proteome</keyword>
<proteinExistence type="predicted"/>
<dbReference type="InterPro" id="IPR001523">
    <property type="entry name" value="Paired_dom"/>
</dbReference>
<comment type="subcellular location">
    <subcellularLocation>
        <location evidence="1">Nucleus</location>
    </subcellularLocation>
</comment>
<dbReference type="AlphaFoldDB" id="A0A4Y2URE3"/>
<organism evidence="5 6">
    <name type="scientific">Araneus ventricosus</name>
    <name type="common">Orbweaver spider</name>
    <name type="synonym">Epeira ventricosa</name>
    <dbReference type="NCBI Taxonomy" id="182803"/>
    <lineage>
        <taxon>Eukaryota</taxon>
        <taxon>Metazoa</taxon>
        <taxon>Ecdysozoa</taxon>
        <taxon>Arthropoda</taxon>
        <taxon>Chelicerata</taxon>
        <taxon>Arachnida</taxon>
        <taxon>Araneae</taxon>
        <taxon>Araneomorphae</taxon>
        <taxon>Entelegynae</taxon>
        <taxon>Araneoidea</taxon>
        <taxon>Araneidae</taxon>
        <taxon>Araneus</taxon>
    </lineage>
</organism>
<feature type="domain" description="Tc1-like transposase DDE" evidence="4">
    <location>
        <begin position="91"/>
        <end position="238"/>
    </location>
</feature>
<dbReference type="Gene3D" id="3.30.420.10">
    <property type="entry name" value="Ribonuclease H-like superfamily/Ribonuclease H"/>
    <property type="match status" value="1"/>
</dbReference>
<evidence type="ECO:0000259" key="4">
    <source>
        <dbReference type="Pfam" id="PF13358"/>
    </source>
</evidence>
<dbReference type="GO" id="GO:0003677">
    <property type="term" value="F:DNA binding"/>
    <property type="evidence" value="ECO:0007669"/>
    <property type="project" value="InterPro"/>
</dbReference>
<dbReference type="EMBL" id="BGPR01039355">
    <property type="protein sequence ID" value="GBO15293.1"/>
    <property type="molecule type" value="Genomic_DNA"/>
</dbReference>
<reference evidence="5 6" key="1">
    <citation type="journal article" date="2019" name="Sci. Rep.">
        <title>Orb-weaving spider Araneus ventricosus genome elucidates the spidroin gene catalogue.</title>
        <authorList>
            <person name="Kono N."/>
            <person name="Nakamura H."/>
            <person name="Ohtoshi R."/>
            <person name="Moran D.A.P."/>
            <person name="Shinohara A."/>
            <person name="Yoshida Y."/>
            <person name="Fujiwara M."/>
            <person name="Mori M."/>
            <person name="Tomita M."/>
            <person name="Arakawa K."/>
        </authorList>
    </citation>
    <scope>NUCLEOTIDE SEQUENCE [LARGE SCALE GENOMIC DNA]</scope>
</reference>
<evidence type="ECO:0000256" key="1">
    <source>
        <dbReference type="ARBA" id="ARBA00004123"/>
    </source>
</evidence>
<protein>
    <submittedName>
        <fullName evidence="5">Transposable element Tcb1 transposase</fullName>
    </submittedName>
</protein>
<dbReference type="PANTHER" id="PTHR23022:SF119">
    <property type="entry name" value="TC1-LIKE TRANSPOSASE DDE DOMAIN-CONTAINING PROTEIN"/>
    <property type="match status" value="1"/>
</dbReference>
<dbReference type="GO" id="GO:0006355">
    <property type="term" value="P:regulation of DNA-templated transcription"/>
    <property type="evidence" value="ECO:0007669"/>
    <property type="project" value="InterPro"/>
</dbReference>
<evidence type="ECO:0000256" key="2">
    <source>
        <dbReference type="ARBA" id="ARBA00022724"/>
    </source>
</evidence>
<dbReference type="Pfam" id="PF00292">
    <property type="entry name" value="PAX"/>
    <property type="match status" value="1"/>
</dbReference>
<dbReference type="InterPro" id="IPR038717">
    <property type="entry name" value="Tc1-like_DDE_dom"/>
</dbReference>
<feature type="domain" description="Paired" evidence="3">
    <location>
        <begin position="4"/>
        <end position="78"/>
    </location>
</feature>
<dbReference type="InterPro" id="IPR052338">
    <property type="entry name" value="Transposase_5"/>
</dbReference>
<keyword evidence="2" id="KW-0563">Paired box</keyword>
<accession>A0A4Y2URE3</accession>
<name>A0A4Y2URE3_ARAVE</name>
<dbReference type="InterPro" id="IPR036388">
    <property type="entry name" value="WH-like_DNA-bd_sf"/>
</dbReference>
<comment type="caution">
    <text evidence="5">The sequence shown here is derived from an EMBL/GenBank/DDBJ whole genome shotgun (WGS) entry which is preliminary data.</text>
</comment>